<sequence length="168" mass="19878">MSIDTTAFNIVDSSTFGLHLGIQRPRPPDGSLIFHFRALATSFFTALGLEHLHACSKLQNHVLFNDLPKLSYMQYRLKRHFILNKNDKLTDFKHQELYYWMLISWVHNHLYFSCSRSMLGFQLWFGKCYMALYCVEYVRPFGQIYALLGRFMRLPNAKNCMMTSQKQF</sequence>
<name>A0ACC0M3N1_RHOML</name>
<evidence type="ECO:0000313" key="1">
    <source>
        <dbReference type="EMBL" id="KAI8535570.1"/>
    </source>
</evidence>
<proteinExistence type="predicted"/>
<protein>
    <submittedName>
        <fullName evidence="1">Uncharacterized protein</fullName>
    </submittedName>
</protein>
<keyword evidence="2" id="KW-1185">Reference proteome</keyword>
<dbReference type="Proteomes" id="UP001062846">
    <property type="component" value="Chromosome 10"/>
</dbReference>
<comment type="caution">
    <text evidence="1">The sequence shown here is derived from an EMBL/GenBank/DDBJ whole genome shotgun (WGS) entry which is preliminary data.</text>
</comment>
<organism evidence="1 2">
    <name type="scientific">Rhododendron molle</name>
    <name type="common">Chinese azalea</name>
    <name type="synonym">Azalea mollis</name>
    <dbReference type="NCBI Taxonomy" id="49168"/>
    <lineage>
        <taxon>Eukaryota</taxon>
        <taxon>Viridiplantae</taxon>
        <taxon>Streptophyta</taxon>
        <taxon>Embryophyta</taxon>
        <taxon>Tracheophyta</taxon>
        <taxon>Spermatophyta</taxon>
        <taxon>Magnoliopsida</taxon>
        <taxon>eudicotyledons</taxon>
        <taxon>Gunneridae</taxon>
        <taxon>Pentapetalae</taxon>
        <taxon>asterids</taxon>
        <taxon>Ericales</taxon>
        <taxon>Ericaceae</taxon>
        <taxon>Ericoideae</taxon>
        <taxon>Rhodoreae</taxon>
        <taxon>Rhododendron</taxon>
    </lineage>
</organism>
<dbReference type="EMBL" id="CM046397">
    <property type="protein sequence ID" value="KAI8535570.1"/>
    <property type="molecule type" value="Genomic_DNA"/>
</dbReference>
<gene>
    <name evidence="1" type="ORF">RHMOL_Rhmol10G0184700</name>
</gene>
<reference evidence="1" key="1">
    <citation type="submission" date="2022-02" db="EMBL/GenBank/DDBJ databases">
        <title>Plant Genome Project.</title>
        <authorList>
            <person name="Zhang R.-G."/>
        </authorList>
    </citation>
    <scope>NUCLEOTIDE SEQUENCE</scope>
    <source>
        <strain evidence="1">AT1</strain>
    </source>
</reference>
<accession>A0ACC0M3N1</accession>
<evidence type="ECO:0000313" key="2">
    <source>
        <dbReference type="Proteomes" id="UP001062846"/>
    </source>
</evidence>